<comment type="similarity">
    <text evidence="1">Belongs to the CapA family.</text>
</comment>
<gene>
    <name evidence="3" type="ORF">GCM10010862_43280</name>
</gene>
<dbReference type="SMART" id="SM00854">
    <property type="entry name" value="PGA_cap"/>
    <property type="match status" value="1"/>
</dbReference>
<name>A0ABQ5WAH3_9HYPH</name>
<accession>A0ABQ5WAH3</accession>
<dbReference type="Gene3D" id="3.60.21.10">
    <property type="match status" value="1"/>
</dbReference>
<proteinExistence type="inferred from homology"/>
<dbReference type="Pfam" id="PF09587">
    <property type="entry name" value="PGA_cap"/>
    <property type="match status" value="1"/>
</dbReference>
<evidence type="ECO:0000313" key="4">
    <source>
        <dbReference type="Proteomes" id="UP001156691"/>
    </source>
</evidence>
<evidence type="ECO:0000256" key="1">
    <source>
        <dbReference type="ARBA" id="ARBA00005662"/>
    </source>
</evidence>
<dbReference type="InterPro" id="IPR029052">
    <property type="entry name" value="Metallo-depent_PP-like"/>
</dbReference>
<evidence type="ECO:0000313" key="3">
    <source>
        <dbReference type="EMBL" id="GLQ57069.1"/>
    </source>
</evidence>
<comment type="caution">
    <text evidence="3">The sequence shown here is derived from an EMBL/GenBank/DDBJ whole genome shotgun (WGS) entry which is preliminary data.</text>
</comment>
<organism evidence="3 4">
    <name type="scientific">Devosia nitrariae</name>
    <dbReference type="NCBI Taxonomy" id="2071872"/>
    <lineage>
        <taxon>Bacteria</taxon>
        <taxon>Pseudomonadati</taxon>
        <taxon>Pseudomonadota</taxon>
        <taxon>Alphaproteobacteria</taxon>
        <taxon>Hyphomicrobiales</taxon>
        <taxon>Devosiaceae</taxon>
        <taxon>Devosia</taxon>
    </lineage>
</organism>
<dbReference type="Proteomes" id="UP001156691">
    <property type="component" value="Unassembled WGS sequence"/>
</dbReference>
<evidence type="ECO:0000259" key="2">
    <source>
        <dbReference type="SMART" id="SM00854"/>
    </source>
</evidence>
<dbReference type="CDD" id="cd07381">
    <property type="entry name" value="MPP_CapA"/>
    <property type="match status" value="1"/>
</dbReference>
<reference evidence="4" key="1">
    <citation type="journal article" date="2019" name="Int. J. Syst. Evol. Microbiol.">
        <title>The Global Catalogue of Microorganisms (GCM) 10K type strain sequencing project: providing services to taxonomists for standard genome sequencing and annotation.</title>
        <authorList>
            <consortium name="The Broad Institute Genomics Platform"/>
            <consortium name="The Broad Institute Genome Sequencing Center for Infectious Disease"/>
            <person name="Wu L."/>
            <person name="Ma J."/>
        </authorList>
    </citation>
    <scope>NUCLEOTIDE SEQUENCE [LARGE SCALE GENOMIC DNA]</scope>
    <source>
        <strain evidence="4">NBRC 112416</strain>
    </source>
</reference>
<dbReference type="PANTHER" id="PTHR33393">
    <property type="entry name" value="POLYGLUTAMINE SYNTHESIS ACCESSORY PROTEIN RV0574C-RELATED"/>
    <property type="match status" value="1"/>
</dbReference>
<protein>
    <submittedName>
        <fullName evidence="3">Capsule biosynthesis protein</fullName>
    </submittedName>
</protein>
<dbReference type="PANTHER" id="PTHR33393:SF11">
    <property type="entry name" value="POLYGLUTAMINE SYNTHESIS ACCESSORY PROTEIN RV0574C-RELATED"/>
    <property type="match status" value="1"/>
</dbReference>
<keyword evidence="4" id="KW-1185">Reference proteome</keyword>
<dbReference type="InterPro" id="IPR052169">
    <property type="entry name" value="CW_Biosynth-Accessory"/>
</dbReference>
<dbReference type="InterPro" id="IPR019079">
    <property type="entry name" value="Capsule_synth_CapA"/>
</dbReference>
<dbReference type="EMBL" id="BSNS01000022">
    <property type="protein sequence ID" value="GLQ57069.1"/>
    <property type="molecule type" value="Genomic_DNA"/>
</dbReference>
<sequence>MPTTGRDGQMRDVTLMLAGDVMTGRGIDQILQHPSSPELYERYMRSALGYVKLAEDRNGAIRRAVPPSYVWGDALTALAQQAPDLIIINLETAITRSAAPEPKGINYRMHPDNIDCLSALRIDCCVLANNHVLDWGEVGLSDTLQALGTAGIRWVGAGRDAIEAAAPAVLPVHAGQRIVLHAFACPSSGVDRHWRAAAGRMGVNFVDEDDEEAIGLAIERVSAFGKADDIVVCSIHWGPNWGYDIDSRHRRFARALIDGGADLVFGHSSHHPKAAEIYRNRLVLYGCGDFLNDYESIGPHDGERSDLAVMYLPRLNGVDGKLLALRLVPFKIEKFRLKRLDAGTAAELHRRLQHEYGRFGLSLDIDAFGAMDLAL</sequence>
<feature type="domain" description="Capsule synthesis protein CapA" evidence="2">
    <location>
        <begin position="14"/>
        <end position="294"/>
    </location>
</feature>
<dbReference type="SUPFAM" id="SSF56300">
    <property type="entry name" value="Metallo-dependent phosphatases"/>
    <property type="match status" value="1"/>
</dbReference>